<evidence type="ECO:0000256" key="5">
    <source>
        <dbReference type="ARBA" id="ARBA00022793"/>
    </source>
</evidence>
<evidence type="ECO:0000256" key="6">
    <source>
        <dbReference type="ARBA" id="ARBA00022822"/>
    </source>
</evidence>
<dbReference type="KEGG" id="cmic:caldi_17250"/>
<dbReference type="Pfam" id="PF00218">
    <property type="entry name" value="IGPS"/>
    <property type="match status" value="1"/>
</dbReference>
<dbReference type="Gene3D" id="3.20.20.70">
    <property type="entry name" value="Aldolase class I"/>
    <property type="match status" value="1"/>
</dbReference>
<accession>A0AA35G852</accession>
<comment type="pathway">
    <text evidence="2 9">Amino-acid biosynthesis; L-tryptophan biosynthesis; L-tryptophan from chorismate: step 4/5.</text>
</comment>
<keyword evidence="13" id="KW-1185">Reference proteome</keyword>
<protein>
    <recommendedName>
        <fullName evidence="9">Indole-3-glycerol phosphate synthase</fullName>
        <shortName evidence="9">IGPS</shortName>
        <ecNumber evidence="9">4.1.1.48</ecNumber>
    </recommendedName>
</protein>
<comment type="catalytic activity">
    <reaction evidence="1 9">
        <text>1-(2-carboxyphenylamino)-1-deoxy-D-ribulose 5-phosphate + H(+) = (1S,2R)-1-C-(indol-3-yl)glycerol 3-phosphate + CO2 + H2O</text>
        <dbReference type="Rhea" id="RHEA:23476"/>
        <dbReference type="ChEBI" id="CHEBI:15377"/>
        <dbReference type="ChEBI" id="CHEBI:15378"/>
        <dbReference type="ChEBI" id="CHEBI:16526"/>
        <dbReference type="ChEBI" id="CHEBI:58613"/>
        <dbReference type="ChEBI" id="CHEBI:58866"/>
        <dbReference type="EC" id="4.1.1.48"/>
    </reaction>
</comment>
<evidence type="ECO:0000256" key="10">
    <source>
        <dbReference type="SAM" id="MobiDB-lite"/>
    </source>
</evidence>
<dbReference type="EMBL" id="AP025628">
    <property type="protein sequence ID" value="BDG60635.1"/>
    <property type="molecule type" value="Genomic_DNA"/>
</dbReference>
<keyword evidence="7 9" id="KW-0057">Aromatic amino acid biosynthesis</keyword>
<dbReference type="InterPro" id="IPR011060">
    <property type="entry name" value="RibuloseP-bd_barrel"/>
</dbReference>
<sequence>MILDRILAAKAEEVAAARARRPLSAVEEAARAAPPPRDFAGALRPRASLPVAVIAEVKKASPSRGVLRADFDPVAIARGYQAGGAAAVSVLTDGPFFQGSLDHLRAVRQAVGVPLLRKDFLLEPYQVYEARAAGADAVLLIVAARPDAGWLREMQAVAAGLGMAALVEVHTAAELELALAAGARVVGINNRDLRTFETRLEVTLNLAPAVPPDVTLVSESGIRGPADCRRLAEAGVHAVLVGEHLVREPDPGAALRSWLAGEGEAGGVGEDLRDPHAGSRAGGR</sequence>
<dbReference type="InterPro" id="IPR013785">
    <property type="entry name" value="Aldolase_TIM"/>
</dbReference>
<dbReference type="Proteomes" id="UP001163687">
    <property type="component" value="Chromosome"/>
</dbReference>
<dbReference type="GO" id="GO:0004425">
    <property type="term" value="F:indole-3-glycerol-phosphate synthase activity"/>
    <property type="evidence" value="ECO:0007669"/>
    <property type="project" value="UniProtKB-UniRule"/>
</dbReference>
<evidence type="ECO:0000256" key="7">
    <source>
        <dbReference type="ARBA" id="ARBA00023141"/>
    </source>
</evidence>
<dbReference type="GO" id="GO:0000162">
    <property type="term" value="P:L-tryptophan biosynthetic process"/>
    <property type="evidence" value="ECO:0007669"/>
    <property type="project" value="UniProtKB-UniRule"/>
</dbReference>
<evidence type="ECO:0000256" key="3">
    <source>
        <dbReference type="ARBA" id="ARBA00008737"/>
    </source>
</evidence>
<gene>
    <name evidence="9 12" type="primary">trpC</name>
    <name evidence="12" type="ORF">caldi_17250</name>
</gene>
<keyword evidence="6 9" id="KW-0822">Tryptophan biosynthesis</keyword>
<dbReference type="AlphaFoldDB" id="A0AA35G852"/>
<dbReference type="HAMAP" id="MF_00134_B">
    <property type="entry name" value="IGPS_B"/>
    <property type="match status" value="1"/>
</dbReference>
<dbReference type="InterPro" id="IPR001468">
    <property type="entry name" value="Indole-3-GlycerolPSynthase_CS"/>
</dbReference>
<evidence type="ECO:0000256" key="9">
    <source>
        <dbReference type="HAMAP-Rule" id="MF_00134"/>
    </source>
</evidence>
<keyword evidence="8 9" id="KW-0456">Lyase</keyword>
<dbReference type="GO" id="GO:0004640">
    <property type="term" value="F:phosphoribosylanthranilate isomerase activity"/>
    <property type="evidence" value="ECO:0007669"/>
    <property type="project" value="TreeGrafter"/>
</dbReference>
<comment type="similarity">
    <text evidence="3 9">Belongs to the TrpC family.</text>
</comment>
<evidence type="ECO:0000256" key="4">
    <source>
        <dbReference type="ARBA" id="ARBA00022605"/>
    </source>
</evidence>
<evidence type="ECO:0000313" key="12">
    <source>
        <dbReference type="EMBL" id="BDG60635.1"/>
    </source>
</evidence>
<keyword evidence="4 9" id="KW-0028">Amino-acid biosynthesis</keyword>
<dbReference type="FunFam" id="3.20.20.70:FF:000024">
    <property type="entry name" value="Indole-3-glycerol phosphate synthase"/>
    <property type="match status" value="1"/>
</dbReference>
<evidence type="ECO:0000256" key="8">
    <source>
        <dbReference type="ARBA" id="ARBA00023239"/>
    </source>
</evidence>
<feature type="region of interest" description="Disordered" evidence="10">
    <location>
        <begin position="264"/>
        <end position="284"/>
    </location>
</feature>
<evidence type="ECO:0000256" key="2">
    <source>
        <dbReference type="ARBA" id="ARBA00004696"/>
    </source>
</evidence>
<dbReference type="EC" id="4.1.1.48" evidence="9"/>
<evidence type="ECO:0000313" key="13">
    <source>
        <dbReference type="Proteomes" id="UP001163687"/>
    </source>
</evidence>
<dbReference type="InterPro" id="IPR013798">
    <property type="entry name" value="Indole-3-glycerol_P_synth_dom"/>
</dbReference>
<dbReference type="PROSITE" id="PS00614">
    <property type="entry name" value="IGPS"/>
    <property type="match status" value="1"/>
</dbReference>
<dbReference type="SUPFAM" id="SSF51366">
    <property type="entry name" value="Ribulose-phoshate binding barrel"/>
    <property type="match status" value="1"/>
</dbReference>
<dbReference type="InterPro" id="IPR045186">
    <property type="entry name" value="Indole-3-glycerol_P_synth"/>
</dbReference>
<evidence type="ECO:0000259" key="11">
    <source>
        <dbReference type="Pfam" id="PF00218"/>
    </source>
</evidence>
<feature type="domain" description="Indole-3-glycerol phosphate synthase" evidence="11">
    <location>
        <begin position="3"/>
        <end position="256"/>
    </location>
</feature>
<dbReference type="PANTHER" id="PTHR22854:SF2">
    <property type="entry name" value="INDOLE-3-GLYCEROL-PHOSPHATE SYNTHASE"/>
    <property type="match status" value="1"/>
</dbReference>
<reference evidence="12" key="1">
    <citation type="submission" date="2022-03" db="EMBL/GenBank/DDBJ databases">
        <title>Complete genome sequence of Caldinitratiruptor microaerophilus.</title>
        <authorList>
            <person name="Mukaiyama R."/>
            <person name="Nishiyama T."/>
            <person name="Ueda K."/>
        </authorList>
    </citation>
    <scope>NUCLEOTIDE SEQUENCE</scope>
    <source>
        <strain evidence="12">JCM 16183</strain>
    </source>
</reference>
<organism evidence="12 13">
    <name type="scientific">Caldinitratiruptor microaerophilus</name>
    <dbReference type="NCBI Taxonomy" id="671077"/>
    <lineage>
        <taxon>Bacteria</taxon>
        <taxon>Bacillati</taxon>
        <taxon>Bacillota</taxon>
        <taxon>Clostridia</taxon>
        <taxon>Eubacteriales</taxon>
        <taxon>Symbiobacteriaceae</taxon>
        <taxon>Caldinitratiruptor</taxon>
    </lineage>
</organism>
<dbReference type="PANTHER" id="PTHR22854">
    <property type="entry name" value="TRYPTOPHAN BIOSYNTHESIS PROTEIN"/>
    <property type="match status" value="1"/>
</dbReference>
<name>A0AA35G852_9FIRM</name>
<dbReference type="CDD" id="cd00331">
    <property type="entry name" value="IGPS"/>
    <property type="match status" value="1"/>
</dbReference>
<evidence type="ECO:0000256" key="1">
    <source>
        <dbReference type="ARBA" id="ARBA00001633"/>
    </source>
</evidence>
<proteinExistence type="inferred from homology"/>
<dbReference type="NCBIfam" id="NF001377">
    <property type="entry name" value="PRK00278.2-4"/>
    <property type="match status" value="1"/>
</dbReference>
<dbReference type="RefSeq" id="WP_264844643.1">
    <property type="nucleotide sequence ID" value="NZ_AP025628.1"/>
</dbReference>
<keyword evidence="5 9" id="KW-0210">Decarboxylase</keyword>